<dbReference type="PANTHER" id="PTHR12169:SF6">
    <property type="entry name" value="AFG1-LIKE ATPASE"/>
    <property type="match status" value="1"/>
</dbReference>
<organism evidence="3 4">
    <name type="scientific">Nocardia bhagyanarayanae</name>
    <dbReference type="NCBI Taxonomy" id="1215925"/>
    <lineage>
        <taxon>Bacteria</taxon>
        <taxon>Bacillati</taxon>
        <taxon>Actinomycetota</taxon>
        <taxon>Actinomycetes</taxon>
        <taxon>Mycobacteriales</taxon>
        <taxon>Nocardiaceae</taxon>
        <taxon>Nocardia</taxon>
    </lineage>
</organism>
<dbReference type="OrthoDB" id="9774491at2"/>
<proteinExistence type="predicted"/>
<dbReference type="GO" id="GO:0005524">
    <property type="term" value="F:ATP binding"/>
    <property type="evidence" value="ECO:0007669"/>
    <property type="project" value="UniProtKB-KW"/>
</dbReference>
<comment type="caution">
    <text evidence="3">The sequence shown here is derived from an EMBL/GenBank/DDBJ whole genome shotgun (WGS) entry which is preliminary data.</text>
</comment>
<dbReference type="GO" id="GO:0051301">
    <property type="term" value="P:cell division"/>
    <property type="evidence" value="ECO:0007669"/>
    <property type="project" value="UniProtKB-KW"/>
</dbReference>
<keyword evidence="4" id="KW-1185">Reference proteome</keyword>
<reference evidence="3 4" key="1">
    <citation type="submission" date="2019-06" db="EMBL/GenBank/DDBJ databases">
        <title>Sequencing the genomes of 1000 actinobacteria strains.</title>
        <authorList>
            <person name="Klenk H.-P."/>
        </authorList>
    </citation>
    <scope>NUCLEOTIDE SEQUENCE [LARGE SCALE GENOMIC DNA]</scope>
    <source>
        <strain evidence="3 4">DSM 103495</strain>
    </source>
</reference>
<sequence length="345" mass="38134">MTIELDQDQRAAADRLARLVDRRGRPVKGARGVYLHGRPGRGKTMLMDRFLATVDAERAKRYHFHWFFAELHRAAHETGSIDTAIERLLGAARLVCFDEFHVHDIGDAMLVARMLEALFARRISFVLTSNYPPERLLPNPLFHDRFVPTIARIVEHSDVVSVDGPTDYRTLRKRDAARGFAAGRYLIGCVPSESEAETLAEPALRRASAADPMTVPVGTARVVAALTIPIGDRTLRARAVEGDAITLDFTALCGTPTSAADYVDLARRFRRWTIRDVPRLREVPPDWAMRLVNLVDVLYDADLELTFCAAAPLPELVDGVVGVPDISRTASRLCEISQAVSAAAG</sequence>
<dbReference type="InterPro" id="IPR027417">
    <property type="entry name" value="P-loop_NTPase"/>
</dbReference>
<dbReference type="SUPFAM" id="SSF52540">
    <property type="entry name" value="P-loop containing nucleoside triphosphate hydrolases"/>
    <property type="match status" value="1"/>
</dbReference>
<evidence type="ECO:0000256" key="1">
    <source>
        <dbReference type="ARBA" id="ARBA00022741"/>
    </source>
</evidence>
<protein>
    <submittedName>
        <fullName evidence="3">Cell division protein ZapE</fullName>
    </submittedName>
</protein>
<keyword evidence="3" id="KW-0132">Cell division</keyword>
<keyword evidence="2" id="KW-0067">ATP-binding</keyword>
<dbReference type="Pfam" id="PF03969">
    <property type="entry name" value="AFG1_ATPase"/>
    <property type="match status" value="1"/>
</dbReference>
<evidence type="ECO:0000256" key="2">
    <source>
        <dbReference type="ARBA" id="ARBA00022840"/>
    </source>
</evidence>
<dbReference type="GO" id="GO:0032153">
    <property type="term" value="C:cell division site"/>
    <property type="evidence" value="ECO:0007669"/>
    <property type="project" value="TreeGrafter"/>
</dbReference>
<keyword evidence="3" id="KW-0131">Cell cycle</keyword>
<dbReference type="EMBL" id="VFPG01000001">
    <property type="protein sequence ID" value="TQM29117.1"/>
    <property type="molecule type" value="Genomic_DNA"/>
</dbReference>
<accession>A0A543F5N2</accession>
<evidence type="ECO:0000313" key="4">
    <source>
        <dbReference type="Proteomes" id="UP000316331"/>
    </source>
</evidence>
<evidence type="ECO:0000313" key="3">
    <source>
        <dbReference type="EMBL" id="TQM29117.1"/>
    </source>
</evidence>
<dbReference type="GO" id="GO:0016887">
    <property type="term" value="F:ATP hydrolysis activity"/>
    <property type="evidence" value="ECO:0007669"/>
    <property type="project" value="InterPro"/>
</dbReference>
<dbReference type="NCBIfam" id="NF040713">
    <property type="entry name" value="ZapE"/>
    <property type="match status" value="1"/>
</dbReference>
<dbReference type="GO" id="GO:0005737">
    <property type="term" value="C:cytoplasm"/>
    <property type="evidence" value="ECO:0007669"/>
    <property type="project" value="TreeGrafter"/>
</dbReference>
<dbReference type="AlphaFoldDB" id="A0A543F5N2"/>
<name>A0A543F5N2_9NOCA</name>
<dbReference type="Gene3D" id="3.40.50.300">
    <property type="entry name" value="P-loop containing nucleotide triphosphate hydrolases"/>
    <property type="match status" value="1"/>
</dbReference>
<dbReference type="Proteomes" id="UP000316331">
    <property type="component" value="Unassembled WGS sequence"/>
</dbReference>
<dbReference type="InterPro" id="IPR005654">
    <property type="entry name" value="ATPase_AFG1-like"/>
</dbReference>
<keyword evidence="1" id="KW-0547">Nucleotide-binding</keyword>
<dbReference type="PANTHER" id="PTHR12169">
    <property type="entry name" value="ATPASE N2B"/>
    <property type="match status" value="1"/>
</dbReference>
<dbReference type="RefSeq" id="WP_141807650.1">
    <property type="nucleotide sequence ID" value="NZ_VFPG01000001.1"/>
</dbReference>
<gene>
    <name evidence="3" type="ORF">FB390_0707</name>
</gene>